<sequence>MSKLGILCLSGAFLLYGGVAFSQTIGVENATNSASQAGSSSIAISGGSVSPSKIKTSVPAFAPGLVAAGVHSCAGSTSVGVGATGWGFGFGSTYEMRECNRRAFAAALLGMGHKGAALDLICLNKEVRSSLNATGFVCPSQGVASRTAAPRPARRTLFASASTEEAPAVVPAAAPRAATPAPAGRKRTYSARALGLSSSELRAKGCVIRTTARNGRAWHCPRPVM</sequence>
<dbReference type="RefSeq" id="WP_217676349.1">
    <property type="nucleotide sequence ID" value="NZ_JAHRVA010000001.1"/>
</dbReference>
<feature type="signal peptide" evidence="1">
    <location>
        <begin position="1"/>
        <end position="22"/>
    </location>
</feature>
<evidence type="ECO:0000313" key="2">
    <source>
        <dbReference type="EMBL" id="MBV2142346.1"/>
    </source>
</evidence>
<evidence type="ECO:0000313" key="3">
    <source>
        <dbReference type="Proteomes" id="UP000752297"/>
    </source>
</evidence>
<name>A0A949PM09_9HYPH</name>
<proteinExistence type="predicted"/>
<reference evidence="2 3" key="1">
    <citation type="submission" date="2021-06" db="EMBL/GenBank/DDBJ databases">
        <title>Falsochrobactrum tianjin sp.nov., a new petroleum-degrading bacteria isolated from oily soils.</title>
        <authorList>
            <person name="Chen G."/>
            <person name="Chen H."/>
            <person name="Tian J."/>
            <person name="Qing J."/>
            <person name="Zhong L."/>
            <person name="Ma W."/>
            <person name="Song Y."/>
            <person name="Cui X."/>
            <person name="Yan B."/>
        </authorList>
    </citation>
    <scope>NUCLEOTIDE SEQUENCE [LARGE SCALE GENOMIC DNA]</scope>
    <source>
        <strain evidence="2 3">TDYN1</strain>
    </source>
</reference>
<evidence type="ECO:0000256" key="1">
    <source>
        <dbReference type="SAM" id="SignalP"/>
    </source>
</evidence>
<feature type="chain" id="PRO_5036807721" evidence="1">
    <location>
        <begin position="23"/>
        <end position="225"/>
    </location>
</feature>
<protein>
    <submittedName>
        <fullName evidence="2">Uncharacterized protein</fullName>
    </submittedName>
</protein>
<keyword evidence="1" id="KW-0732">Signal</keyword>
<dbReference type="EMBL" id="JAHRVA010000001">
    <property type="protein sequence ID" value="MBV2142346.1"/>
    <property type="molecule type" value="Genomic_DNA"/>
</dbReference>
<comment type="caution">
    <text evidence="2">The sequence shown here is derived from an EMBL/GenBank/DDBJ whole genome shotgun (WGS) entry which is preliminary data.</text>
</comment>
<accession>A0A949PM09</accession>
<dbReference type="AlphaFoldDB" id="A0A949PM09"/>
<keyword evidence="3" id="KW-1185">Reference proteome</keyword>
<organism evidence="2 3">
    <name type="scientific">Falsochrobactrum tianjinense</name>
    <dbReference type="NCBI Taxonomy" id="2706015"/>
    <lineage>
        <taxon>Bacteria</taxon>
        <taxon>Pseudomonadati</taxon>
        <taxon>Pseudomonadota</taxon>
        <taxon>Alphaproteobacteria</taxon>
        <taxon>Hyphomicrobiales</taxon>
        <taxon>Brucellaceae</taxon>
        <taxon>Falsochrobactrum</taxon>
    </lineage>
</organism>
<dbReference type="Proteomes" id="UP000752297">
    <property type="component" value="Unassembled WGS sequence"/>
</dbReference>
<gene>
    <name evidence="2" type="ORF">KUG47_02395</name>
</gene>